<name>A0ABS6YE08_9BACT</name>
<organism evidence="1 2">
    <name type="scientific">Hoylesella nanceiensis</name>
    <dbReference type="NCBI Taxonomy" id="425941"/>
    <lineage>
        <taxon>Bacteria</taxon>
        <taxon>Pseudomonadati</taxon>
        <taxon>Bacteroidota</taxon>
        <taxon>Bacteroidia</taxon>
        <taxon>Bacteroidales</taxon>
        <taxon>Prevotellaceae</taxon>
        <taxon>Hoylesella</taxon>
    </lineage>
</organism>
<dbReference type="InterPro" id="IPR008792">
    <property type="entry name" value="PQQD"/>
</dbReference>
<sequence>MKTKKDFSLKEVCGEFILIAEGKTNIDFSEIISMNESSALLWREIEGKEFTEETLRDILLEHYEVEPEVALADVQKLIQTWKNSHLIEE</sequence>
<accession>A0ABS6YE08</accession>
<dbReference type="Pfam" id="PF05402">
    <property type="entry name" value="PqqD"/>
    <property type="match status" value="1"/>
</dbReference>
<dbReference type="Proteomes" id="UP000788426">
    <property type="component" value="Unassembled WGS sequence"/>
</dbReference>
<proteinExistence type="predicted"/>
<comment type="caution">
    <text evidence="1">The sequence shown here is derived from an EMBL/GenBank/DDBJ whole genome shotgun (WGS) entry which is preliminary data.</text>
</comment>
<evidence type="ECO:0000313" key="2">
    <source>
        <dbReference type="Proteomes" id="UP000788426"/>
    </source>
</evidence>
<keyword evidence="2" id="KW-1185">Reference proteome</keyword>
<protein>
    <submittedName>
        <fullName evidence="1">PqqD family protein</fullName>
    </submittedName>
</protein>
<dbReference type="RefSeq" id="WP_219481896.1">
    <property type="nucleotide sequence ID" value="NZ_CAJZHJ010000041.1"/>
</dbReference>
<dbReference type="EMBL" id="JAHXCT010000006">
    <property type="protein sequence ID" value="MBW4769812.1"/>
    <property type="molecule type" value="Genomic_DNA"/>
</dbReference>
<reference evidence="1 2" key="1">
    <citation type="submission" date="2021-07" db="EMBL/GenBank/DDBJ databases">
        <title>Genomic diversity and antimicrobial resistance of Prevotella spp. isolated from chronic lung disease airways.</title>
        <authorList>
            <person name="Webb K.A."/>
            <person name="Olagoke O.S."/>
            <person name="Baird T."/>
            <person name="Neill J."/>
            <person name="Pham A."/>
            <person name="Wells T.J."/>
            <person name="Ramsay K.A."/>
            <person name="Bell S.C."/>
            <person name="Sarovich D.S."/>
            <person name="Price E.P."/>
        </authorList>
    </citation>
    <scope>NUCLEOTIDE SEQUENCE [LARGE SCALE GENOMIC DNA]</scope>
    <source>
        <strain evidence="1 2">SCHI0011.S.12</strain>
    </source>
</reference>
<gene>
    <name evidence="1" type="ORF">KZO38_08580</name>
</gene>
<evidence type="ECO:0000313" key="1">
    <source>
        <dbReference type="EMBL" id="MBW4769812.1"/>
    </source>
</evidence>